<feature type="non-terminal residue" evidence="2">
    <location>
        <position position="1"/>
    </location>
</feature>
<evidence type="ECO:0000313" key="3">
    <source>
        <dbReference type="Proteomes" id="UP000231081"/>
    </source>
</evidence>
<organism evidence="2 3">
    <name type="scientific">Candidatus Beckwithbacteria bacterium CG23_combo_of_CG06-09_8_20_14_all_47_9</name>
    <dbReference type="NCBI Taxonomy" id="1974498"/>
    <lineage>
        <taxon>Bacteria</taxon>
        <taxon>Candidatus Beckwithiibacteriota</taxon>
    </lineage>
</organism>
<sequence length="159" mass="17118">KNQNGSTIIELLISLMVVGLVVTAVAVASTYSIKNTGEARFRQAASTLAQEVVEKSRSEKTRLGFVSFNSAVGSNTYCFDTIPAAFDNSDPDDDYSMPAPGACSTGETISLAGSEFTREVVFDTSATSIIVEVNVSWSDSGNIRNIQIIQEFYPANYSY</sequence>
<dbReference type="Proteomes" id="UP000231081">
    <property type="component" value="Unassembled WGS sequence"/>
</dbReference>
<dbReference type="Pfam" id="PF07963">
    <property type="entry name" value="N_methyl"/>
    <property type="match status" value="1"/>
</dbReference>
<reference evidence="2 3" key="1">
    <citation type="submission" date="2017-09" db="EMBL/GenBank/DDBJ databases">
        <title>Depth-based differentiation of microbial function through sediment-hosted aquifers and enrichment of novel symbionts in the deep terrestrial subsurface.</title>
        <authorList>
            <person name="Probst A.J."/>
            <person name="Ladd B."/>
            <person name="Jarett J.K."/>
            <person name="Geller-Mcgrath D.E."/>
            <person name="Sieber C.M."/>
            <person name="Emerson J.B."/>
            <person name="Anantharaman K."/>
            <person name="Thomas B.C."/>
            <person name="Malmstrom R."/>
            <person name="Stieglmeier M."/>
            <person name="Klingl A."/>
            <person name="Woyke T."/>
            <person name="Ryan C.M."/>
            <person name="Banfield J.F."/>
        </authorList>
    </citation>
    <scope>NUCLEOTIDE SEQUENCE [LARGE SCALE GENOMIC DNA]</scope>
    <source>
        <strain evidence="2">CG23_combo_of_CG06-09_8_20_14_all_47_9</strain>
    </source>
</reference>
<dbReference type="EMBL" id="PCSQ01000077">
    <property type="protein sequence ID" value="PIP52207.1"/>
    <property type="molecule type" value="Genomic_DNA"/>
</dbReference>
<gene>
    <name evidence="2" type="ORF">COX09_02860</name>
</gene>
<feature type="transmembrane region" description="Helical" evidence="1">
    <location>
        <begin position="12"/>
        <end position="33"/>
    </location>
</feature>
<evidence type="ECO:0000256" key="1">
    <source>
        <dbReference type="SAM" id="Phobius"/>
    </source>
</evidence>
<keyword evidence="1" id="KW-0812">Transmembrane</keyword>
<keyword evidence="1" id="KW-0472">Membrane</keyword>
<protein>
    <recommendedName>
        <fullName evidence="4">Type II secretion system protein</fullName>
    </recommendedName>
</protein>
<evidence type="ECO:0008006" key="4">
    <source>
        <dbReference type="Google" id="ProtNLM"/>
    </source>
</evidence>
<dbReference type="InterPro" id="IPR012902">
    <property type="entry name" value="N_methyl_site"/>
</dbReference>
<comment type="caution">
    <text evidence="2">The sequence shown here is derived from an EMBL/GenBank/DDBJ whole genome shotgun (WGS) entry which is preliminary data.</text>
</comment>
<accession>A0A2H0B3G6</accession>
<dbReference type="AlphaFoldDB" id="A0A2H0B3G6"/>
<keyword evidence="1" id="KW-1133">Transmembrane helix</keyword>
<evidence type="ECO:0000313" key="2">
    <source>
        <dbReference type="EMBL" id="PIP52207.1"/>
    </source>
</evidence>
<proteinExistence type="predicted"/>
<name>A0A2H0B3G6_9BACT</name>